<keyword evidence="2 6" id="KW-0436">Ligase</keyword>
<evidence type="ECO:0000259" key="5">
    <source>
        <dbReference type="Pfam" id="PF13193"/>
    </source>
</evidence>
<organism evidence="6 7">
    <name type="scientific">Luteitalea pratensis</name>
    <dbReference type="NCBI Taxonomy" id="1855912"/>
    <lineage>
        <taxon>Bacteria</taxon>
        <taxon>Pseudomonadati</taxon>
        <taxon>Acidobacteriota</taxon>
        <taxon>Vicinamibacteria</taxon>
        <taxon>Vicinamibacterales</taxon>
        <taxon>Vicinamibacteraceae</taxon>
        <taxon>Luteitalea</taxon>
    </lineage>
</organism>
<dbReference type="InterPro" id="IPR000873">
    <property type="entry name" value="AMP-dep_synth/lig_dom"/>
</dbReference>
<keyword evidence="7" id="KW-1185">Reference proteome</keyword>
<dbReference type="InterPro" id="IPR045851">
    <property type="entry name" value="AMP-bd_C_sf"/>
</dbReference>
<dbReference type="STRING" id="1855912.LuPra_01335"/>
<evidence type="ECO:0000313" key="6">
    <source>
        <dbReference type="EMBL" id="AMY08147.1"/>
    </source>
</evidence>
<dbReference type="EMBL" id="CP015136">
    <property type="protein sequence ID" value="AMY08147.1"/>
    <property type="molecule type" value="Genomic_DNA"/>
</dbReference>
<gene>
    <name evidence="6" type="primary">fadK</name>
    <name evidence="6" type="ORF">LuPra_01335</name>
</gene>
<evidence type="ECO:0000313" key="7">
    <source>
        <dbReference type="Proteomes" id="UP000076079"/>
    </source>
</evidence>
<reference evidence="7" key="2">
    <citation type="submission" date="2016-04" db="EMBL/GenBank/DDBJ databases">
        <title>First Complete Genome Sequence of a Subdivision 6 Acidobacterium.</title>
        <authorList>
            <person name="Huang S."/>
            <person name="Vieira S."/>
            <person name="Bunk B."/>
            <person name="Riedel T."/>
            <person name="Sproeer C."/>
            <person name="Overmann J."/>
        </authorList>
    </citation>
    <scope>NUCLEOTIDE SEQUENCE [LARGE SCALE GENOMIC DNA]</scope>
    <source>
        <strain evidence="7">DSM 100886 HEG_-6_39</strain>
    </source>
</reference>
<reference evidence="6 7" key="1">
    <citation type="journal article" date="2016" name="Genome Announc.">
        <title>First Complete Genome Sequence of a Subdivision 6 Acidobacterium Strain.</title>
        <authorList>
            <person name="Huang S."/>
            <person name="Vieira S."/>
            <person name="Bunk B."/>
            <person name="Riedel T."/>
            <person name="Sproer C."/>
            <person name="Overmann J."/>
        </authorList>
    </citation>
    <scope>NUCLEOTIDE SEQUENCE [LARGE SCALE GENOMIC DNA]</scope>
    <source>
        <strain evidence="7">DSM 100886 HEG_-6_39</strain>
    </source>
</reference>
<dbReference type="EC" id="6.2.1.-" evidence="6"/>
<accession>A0A143PHV6</accession>
<dbReference type="Proteomes" id="UP000076079">
    <property type="component" value="Chromosome"/>
</dbReference>
<sequence length="585" mass="63185">MPDPHTTPTRTAYGLPRPPFRDVTVGNLLSLLAAALPARPALLYDNGPRYTFAELEAEARLVARGLLAHGVEPGERVVVWATNVPEWVVLQFALAKIGAVLVTANTSLNARDIDYLLRQSKAATIVTISGFRGLDYLGALEEIGATRVGMPDLERRIFIGRPGEVTPPAYTPFEALRADALRVDDAVVDARGAAVGVDDVINMQYTSGTTGFPKGVMLSSRNIVNNGEVLGRMLGYTPEDRLCLCVPLFHCFGCVIGVLGSYTHGASICPLEWFEPARVLATIARERCTALYGVPTMFLAELEHLDFGRFDLTSLRTGIMAGSLCPQPLMRRVMQEMHLPEITIVYGLTEASPAITMTPRDASVADRSETVGLVLPEQEVRIVDPASGAVRATGEPGELCVRGYNVMKGYFNDPDATRAAVDADGWLRSGDEASIDAAGVVRITGRIKDILIRGGENISPREIEDCLREHPAVADAYVYGMADDFFGEVVAAAVRPRPVPAGAAAGEPEVDVEADALIRWCRQRLARFKVPVHVRFVSEFPMTASGKVQKYKLREAHAAALRDESEENPGNPGNPDVGGAARQAD</sequence>
<dbReference type="AlphaFoldDB" id="A0A143PHV6"/>
<dbReference type="GO" id="GO:0006631">
    <property type="term" value="P:fatty acid metabolic process"/>
    <property type="evidence" value="ECO:0007669"/>
    <property type="project" value="TreeGrafter"/>
</dbReference>
<dbReference type="KEGG" id="abac:LuPra_01335"/>
<proteinExistence type="inferred from homology"/>
<feature type="domain" description="AMP-dependent synthetase/ligase" evidence="4">
    <location>
        <begin position="34"/>
        <end position="411"/>
    </location>
</feature>
<evidence type="ECO:0000256" key="3">
    <source>
        <dbReference type="SAM" id="MobiDB-lite"/>
    </source>
</evidence>
<dbReference type="Gene3D" id="3.30.300.30">
    <property type="match status" value="1"/>
</dbReference>
<dbReference type="PATRIC" id="fig|1813736.3.peg.1382"/>
<dbReference type="InterPro" id="IPR020845">
    <property type="entry name" value="AMP-binding_CS"/>
</dbReference>
<dbReference type="PROSITE" id="PS00455">
    <property type="entry name" value="AMP_BINDING"/>
    <property type="match status" value="1"/>
</dbReference>
<evidence type="ECO:0000256" key="2">
    <source>
        <dbReference type="ARBA" id="ARBA00022598"/>
    </source>
</evidence>
<protein>
    <submittedName>
        <fullName evidence="6">Short-chain-fatty-acid--CoA ligase</fullName>
        <ecNumber evidence="6">6.2.1.-</ecNumber>
    </submittedName>
</protein>
<name>A0A143PHV6_LUTPR</name>
<dbReference type="GO" id="GO:0031956">
    <property type="term" value="F:medium-chain fatty acid-CoA ligase activity"/>
    <property type="evidence" value="ECO:0007669"/>
    <property type="project" value="TreeGrafter"/>
</dbReference>
<evidence type="ECO:0000256" key="1">
    <source>
        <dbReference type="ARBA" id="ARBA00006432"/>
    </source>
</evidence>
<dbReference type="Pfam" id="PF00501">
    <property type="entry name" value="AMP-binding"/>
    <property type="match status" value="1"/>
</dbReference>
<feature type="domain" description="AMP-binding enzyme C-terminal" evidence="5">
    <location>
        <begin position="462"/>
        <end position="547"/>
    </location>
</feature>
<feature type="region of interest" description="Disordered" evidence="3">
    <location>
        <begin position="558"/>
        <end position="585"/>
    </location>
</feature>
<evidence type="ECO:0000259" key="4">
    <source>
        <dbReference type="Pfam" id="PF00501"/>
    </source>
</evidence>
<dbReference type="Gene3D" id="3.40.50.12780">
    <property type="entry name" value="N-terminal domain of ligase-like"/>
    <property type="match status" value="1"/>
</dbReference>
<feature type="compositionally biased region" description="Low complexity" evidence="3">
    <location>
        <begin position="568"/>
        <end position="579"/>
    </location>
</feature>
<comment type="similarity">
    <text evidence="1">Belongs to the ATP-dependent AMP-binding enzyme family.</text>
</comment>
<dbReference type="OrthoDB" id="9778383at2"/>
<dbReference type="Pfam" id="PF13193">
    <property type="entry name" value="AMP-binding_C"/>
    <property type="match status" value="1"/>
</dbReference>
<dbReference type="InterPro" id="IPR042099">
    <property type="entry name" value="ANL_N_sf"/>
</dbReference>
<dbReference type="PANTHER" id="PTHR43201:SF5">
    <property type="entry name" value="MEDIUM-CHAIN ACYL-COA LIGASE ACSF2, MITOCHONDRIAL"/>
    <property type="match status" value="1"/>
</dbReference>
<dbReference type="SUPFAM" id="SSF56801">
    <property type="entry name" value="Acetyl-CoA synthetase-like"/>
    <property type="match status" value="1"/>
</dbReference>
<dbReference type="InterPro" id="IPR025110">
    <property type="entry name" value="AMP-bd_C"/>
</dbReference>
<dbReference type="PANTHER" id="PTHR43201">
    <property type="entry name" value="ACYL-COA SYNTHETASE"/>
    <property type="match status" value="1"/>
</dbReference>